<evidence type="ECO:0000313" key="1">
    <source>
        <dbReference type="EMBL" id="KAJ3840861.1"/>
    </source>
</evidence>
<evidence type="ECO:0000313" key="2">
    <source>
        <dbReference type="Proteomes" id="UP001163846"/>
    </source>
</evidence>
<proteinExistence type="predicted"/>
<gene>
    <name evidence="1" type="ORF">F5878DRAFT_532801</name>
</gene>
<comment type="caution">
    <text evidence="1">The sequence shown here is derived from an EMBL/GenBank/DDBJ whole genome shotgun (WGS) entry which is preliminary data.</text>
</comment>
<name>A0AA38PE35_9AGAR</name>
<dbReference type="AlphaFoldDB" id="A0AA38PE35"/>
<accession>A0AA38PE35</accession>
<organism evidence="1 2">
    <name type="scientific">Lentinula raphanica</name>
    <dbReference type="NCBI Taxonomy" id="153919"/>
    <lineage>
        <taxon>Eukaryota</taxon>
        <taxon>Fungi</taxon>
        <taxon>Dikarya</taxon>
        <taxon>Basidiomycota</taxon>
        <taxon>Agaricomycotina</taxon>
        <taxon>Agaricomycetes</taxon>
        <taxon>Agaricomycetidae</taxon>
        <taxon>Agaricales</taxon>
        <taxon>Marasmiineae</taxon>
        <taxon>Omphalotaceae</taxon>
        <taxon>Lentinula</taxon>
    </lineage>
</organism>
<keyword evidence="2" id="KW-1185">Reference proteome</keyword>
<dbReference type="Proteomes" id="UP001163846">
    <property type="component" value="Unassembled WGS sequence"/>
</dbReference>
<protein>
    <submittedName>
        <fullName evidence="1">Uncharacterized protein</fullName>
    </submittedName>
</protein>
<reference evidence="1" key="1">
    <citation type="submission" date="2022-08" db="EMBL/GenBank/DDBJ databases">
        <authorList>
            <consortium name="DOE Joint Genome Institute"/>
            <person name="Min B."/>
            <person name="Riley R."/>
            <person name="Sierra-Patev S."/>
            <person name="Naranjo-Ortiz M."/>
            <person name="Looney B."/>
            <person name="Konkel Z."/>
            <person name="Slot J.C."/>
            <person name="Sakamoto Y."/>
            <person name="Steenwyk J.L."/>
            <person name="Rokas A."/>
            <person name="Carro J."/>
            <person name="Camarero S."/>
            <person name="Ferreira P."/>
            <person name="Molpeceres G."/>
            <person name="Ruiz-Duenas F.J."/>
            <person name="Serrano A."/>
            <person name="Henrissat B."/>
            <person name="Drula E."/>
            <person name="Hughes K.W."/>
            <person name="Mata J.L."/>
            <person name="Ishikawa N.K."/>
            <person name="Vargas-Isla R."/>
            <person name="Ushijima S."/>
            <person name="Smith C.A."/>
            <person name="Ahrendt S."/>
            <person name="Andreopoulos W."/>
            <person name="He G."/>
            <person name="Labutti K."/>
            <person name="Lipzen A."/>
            <person name="Ng V."/>
            <person name="Sandor L."/>
            <person name="Barry K."/>
            <person name="Martinez A.T."/>
            <person name="Xiao Y."/>
            <person name="Gibbons J.G."/>
            <person name="Terashima K."/>
            <person name="Hibbett D.S."/>
            <person name="Grigoriev I.V."/>
        </authorList>
    </citation>
    <scope>NUCLEOTIDE SEQUENCE</scope>
    <source>
        <strain evidence="1">TFB9207</strain>
    </source>
</reference>
<dbReference type="EMBL" id="MU806061">
    <property type="protein sequence ID" value="KAJ3840861.1"/>
    <property type="molecule type" value="Genomic_DNA"/>
</dbReference>
<sequence>MDYRLNCKTTLSQVYQYPAGAVAEYPETSDDGIGHLFEMDVNSWPSGQSPGRDFAYSRGEPRGNGRDCVTIPLLVDSVTGEMVPCMTRHSTCQGVKVCPYFETDREEEHHYAATREQLQVCLQQSREQQASLSTPARAVFERTSAYLTALKRIGCESHADAPVSVDRNNPREEDRLVWRRGYPEKVDRCTGKLLYQLTFQGIPCINNGRFDLEYLRAILSDDEEEIDRIEARARTDGFGPRTNCQTVLNNIAQRNTCPWSHRDKADGVLEQPQLISLKCCCVFREYEPLEPYRASCPFVLITSKGAHTHPIPLPEKTPSAVIIELESLFKKLEVDLADMSPRKFARHPIVQSYLNSRYPMLQNPMLSDLHISLSNRSHLKAYIDRAKSIYFPEGTGWKGLLHFKAQQDAILRPADRYLRVMIEIADTDLGDNEAHDDFPDESSPSSTSQPLRIAICMTSAASKQFVASQYLQSDIAFKRIVGFYEFEIATVDEELNTSFTLCRVYLTRQTATAHKIVLAEIDKILISDTGRGLRWRHIHGSSTNDYAGNILNWVVDQHRGQAKGIGLYLQDLANGLPLKYDLHEPLRTIQSLSPYDHLRRFLTLCTTHLYRNIRKCSVSDQVRNIMRNLICIEHDDWDGALEDIRTLGGKAGQSWLSDKETSKFAFPAMCWEKSLIPLDIWQARRRESNVVEITHANVNLEGTQCTLLGGVYRGRHFDLLKQCSLAVGFLFLSFLVRNIISADFSFQNNKNFGIRESYSSKHLYENASKNMKRKCKQMFLSLKTLAAS</sequence>